<organism evidence="4 5">
    <name type="scientific">Clostridium fungisolvens</name>
    <dbReference type="NCBI Taxonomy" id="1604897"/>
    <lineage>
        <taxon>Bacteria</taxon>
        <taxon>Bacillati</taxon>
        <taxon>Bacillota</taxon>
        <taxon>Clostridia</taxon>
        <taxon>Eubacteriales</taxon>
        <taxon>Clostridiaceae</taxon>
        <taxon>Clostridium</taxon>
    </lineage>
</organism>
<evidence type="ECO:0000256" key="1">
    <source>
        <dbReference type="ARBA" id="ARBA00007362"/>
    </source>
</evidence>
<dbReference type="RefSeq" id="WP_183277715.1">
    <property type="nucleotide sequence ID" value="NZ_BLZR01000001.1"/>
</dbReference>
<sequence>MRFQYTPIFLVILSSLCYHLFQKSTPANINPIAALIITYACALVVSIVAFFILAPKTNLIQSLGDANWASFFLGLAIVGIELGFLLVYRSGWNIGSASLLSNTFVAILLIPIGLLFYKEKISLTTIAGVILCISGLILISKK</sequence>
<evidence type="ECO:0000259" key="3">
    <source>
        <dbReference type="Pfam" id="PF00892"/>
    </source>
</evidence>
<keyword evidence="2" id="KW-1133">Transmembrane helix</keyword>
<dbReference type="AlphaFoldDB" id="A0A6V8SHR8"/>
<feature type="transmembrane region" description="Helical" evidence="2">
    <location>
        <begin position="66"/>
        <end position="87"/>
    </location>
</feature>
<dbReference type="InterPro" id="IPR037185">
    <property type="entry name" value="EmrE-like"/>
</dbReference>
<evidence type="ECO:0000313" key="5">
    <source>
        <dbReference type="Proteomes" id="UP000580568"/>
    </source>
</evidence>
<evidence type="ECO:0000256" key="2">
    <source>
        <dbReference type="SAM" id="Phobius"/>
    </source>
</evidence>
<keyword evidence="5" id="KW-1185">Reference proteome</keyword>
<dbReference type="SUPFAM" id="SSF103481">
    <property type="entry name" value="Multidrug resistance efflux transporter EmrE"/>
    <property type="match status" value="1"/>
</dbReference>
<dbReference type="Proteomes" id="UP000580568">
    <property type="component" value="Unassembled WGS sequence"/>
</dbReference>
<reference evidence="4 5" key="1">
    <citation type="submission" date="2020-07" db="EMBL/GenBank/DDBJ databases">
        <title>A new beta-1,3-glucan-decomposing anaerobic bacterium isolated from anoxic soil subjected to biological soil disinfestation.</title>
        <authorList>
            <person name="Ueki A."/>
            <person name="Tonouchi A."/>
        </authorList>
    </citation>
    <scope>NUCLEOTIDE SEQUENCE [LARGE SCALE GENOMIC DNA]</scope>
    <source>
        <strain evidence="4 5">TW1</strain>
    </source>
</reference>
<comment type="caution">
    <text evidence="4">The sequence shown here is derived from an EMBL/GenBank/DDBJ whole genome shotgun (WGS) entry which is preliminary data.</text>
</comment>
<accession>A0A6V8SHR8</accession>
<feature type="transmembrane region" description="Helical" evidence="2">
    <location>
        <begin position="33"/>
        <end position="54"/>
    </location>
</feature>
<feature type="domain" description="EamA" evidence="3">
    <location>
        <begin position="8"/>
        <end position="140"/>
    </location>
</feature>
<feature type="transmembrane region" description="Helical" evidence="2">
    <location>
        <begin position="99"/>
        <end position="117"/>
    </location>
</feature>
<evidence type="ECO:0000313" key="4">
    <source>
        <dbReference type="EMBL" id="GFP76276.1"/>
    </source>
</evidence>
<protein>
    <recommendedName>
        <fullName evidence="3">EamA domain-containing protein</fullName>
    </recommendedName>
</protein>
<keyword evidence="2" id="KW-0472">Membrane</keyword>
<keyword evidence="2" id="KW-0812">Transmembrane</keyword>
<comment type="similarity">
    <text evidence="1">Belongs to the EamA transporter family.</text>
</comment>
<feature type="transmembrane region" description="Helical" evidence="2">
    <location>
        <begin position="123"/>
        <end position="140"/>
    </location>
</feature>
<gene>
    <name evidence="4" type="ORF">bsdtw1_02377</name>
</gene>
<dbReference type="EMBL" id="BLZR01000001">
    <property type="protein sequence ID" value="GFP76276.1"/>
    <property type="molecule type" value="Genomic_DNA"/>
</dbReference>
<dbReference type="InterPro" id="IPR000620">
    <property type="entry name" value="EamA_dom"/>
</dbReference>
<name>A0A6V8SHR8_9CLOT</name>
<dbReference type="GO" id="GO:0016020">
    <property type="term" value="C:membrane"/>
    <property type="evidence" value="ECO:0007669"/>
    <property type="project" value="InterPro"/>
</dbReference>
<proteinExistence type="inferred from homology"/>
<dbReference type="Pfam" id="PF00892">
    <property type="entry name" value="EamA"/>
    <property type="match status" value="1"/>
</dbReference>